<dbReference type="Proteomes" id="UP000002415">
    <property type="component" value="Chromosome"/>
</dbReference>
<name>A7HM63_FERNB</name>
<reference evidence="1 2" key="2">
    <citation type="journal article" date="2009" name="Proc. Natl. Acad. Sci. U.S.A.">
        <title>On the chimeric nature, thermophilic origin, and phylogenetic placement of the Thermotogales.</title>
        <authorList>
            <person name="Zhaxybayeva O."/>
            <person name="Swithers K.S."/>
            <person name="Lapierre P."/>
            <person name="Fournier G.P."/>
            <person name="Bickhart D.M."/>
            <person name="DeBoy R.T."/>
            <person name="Nelson K.E."/>
            <person name="Nesbo C.L."/>
            <person name="Doolittle W.F."/>
            <person name="Gogarten J.P."/>
            <person name="Noll K.M."/>
        </authorList>
    </citation>
    <scope>NUCLEOTIDE SEQUENCE [LARGE SCALE GENOMIC DNA]</scope>
    <source>
        <strain evidence="2">ATCC 35602 / DSM 5306 / Rt17-B1</strain>
    </source>
</reference>
<dbReference type="KEGG" id="fno:Fnod_1149"/>
<dbReference type="eggNOG" id="COG2226">
    <property type="taxonomic scope" value="Bacteria"/>
</dbReference>
<dbReference type="RefSeq" id="WP_011994309.1">
    <property type="nucleotide sequence ID" value="NC_009718.1"/>
</dbReference>
<dbReference type="STRING" id="381764.Fnod_1149"/>
<sequence>MRHIEKSYEYYNSIAHIYDEMYLDKYWENAKKQIKYVLKSYISDFSDKKVIDIGAGTGQWSQWFVQNGAQVVLVEPAWNMLEIAKEKLKNYSEKCTFICEKAENIQLDEKFDVIFLFGDVLSYVENIEKVLNNIKKLSKDGTYIFGTVDNFYSYLRDVIIYGEKSDYEYLKKYKKLPIGSEYGTFIARAFSEEDLIEISKNFSLELVEVSALGIFSDETLNFKYGKYLTKEAEHLLFVMKNHEKY</sequence>
<keyword evidence="1" id="KW-0489">Methyltransferase</keyword>
<dbReference type="EMBL" id="CP000771">
    <property type="protein sequence ID" value="ABS60996.1"/>
    <property type="molecule type" value="Genomic_DNA"/>
</dbReference>
<evidence type="ECO:0000313" key="2">
    <source>
        <dbReference type="Proteomes" id="UP000002415"/>
    </source>
</evidence>
<keyword evidence="2" id="KW-1185">Reference proteome</keyword>
<proteinExistence type="predicted"/>
<dbReference type="PANTHER" id="PTHR43861">
    <property type="entry name" value="TRANS-ACONITATE 2-METHYLTRANSFERASE-RELATED"/>
    <property type="match status" value="1"/>
</dbReference>
<dbReference type="Gene3D" id="3.40.50.150">
    <property type="entry name" value="Vaccinia Virus protein VP39"/>
    <property type="match status" value="1"/>
</dbReference>
<accession>A7HM63</accession>
<organism evidence="1 2">
    <name type="scientific">Fervidobacterium nodosum (strain ATCC 35602 / DSM 5306 / Rt17-B1)</name>
    <dbReference type="NCBI Taxonomy" id="381764"/>
    <lineage>
        <taxon>Bacteria</taxon>
        <taxon>Thermotogati</taxon>
        <taxon>Thermotogota</taxon>
        <taxon>Thermotogae</taxon>
        <taxon>Thermotogales</taxon>
        <taxon>Fervidobacteriaceae</taxon>
        <taxon>Fervidobacterium</taxon>
    </lineage>
</organism>
<reference evidence="1 2" key="1">
    <citation type="submission" date="2007-07" db="EMBL/GenBank/DDBJ databases">
        <title>Complete sequence of Fervidobacterium nodosum Rt17-B1.</title>
        <authorList>
            <consortium name="US DOE Joint Genome Institute"/>
            <person name="Copeland A."/>
            <person name="Lucas S."/>
            <person name="Lapidus A."/>
            <person name="Barry K."/>
            <person name="Glavina del Rio T."/>
            <person name="Dalin E."/>
            <person name="Tice H."/>
            <person name="Pitluck S."/>
            <person name="Saunders E."/>
            <person name="Brettin T."/>
            <person name="Bruce D."/>
            <person name="Detter J.C."/>
            <person name="Han C."/>
            <person name="Schmutz J."/>
            <person name="Larimer F."/>
            <person name="Land M."/>
            <person name="Hauser L."/>
            <person name="Kyrpides N."/>
            <person name="Mikhailova N."/>
            <person name="Nelson K."/>
            <person name="Gogarten J.P."/>
            <person name="Noll K."/>
            <person name="Richardson P."/>
        </authorList>
    </citation>
    <scope>NUCLEOTIDE SEQUENCE [LARGE SCALE GENOMIC DNA]</scope>
    <source>
        <strain evidence="2">ATCC 35602 / DSM 5306 / Rt17-B1</strain>
    </source>
</reference>
<dbReference type="CDD" id="cd02440">
    <property type="entry name" value="AdoMet_MTases"/>
    <property type="match status" value="1"/>
</dbReference>
<dbReference type="GO" id="GO:0008168">
    <property type="term" value="F:methyltransferase activity"/>
    <property type="evidence" value="ECO:0007669"/>
    <property type="project" value="UniProtKB-KW"/>
</dbReference>
<dbReference type="GO" id="GO:0032259">
    <property type="term" value="P:methylation"/>
    <property type="evidence" value="ECO:0007669"/>
    <property type="project" value="UniProtKB-KW"/>
</dbReference>
<protein>
    <submittedName>
        <fullName evidence="1">Methyltransferase type 12</fullName>
    </submittedName>
</protein>
<dbReference type="InterPro" id="IPR029063">
    <property type="entry name" value="SAM-dependent_MTases_sf"/>
</dbReference>
<dbReference type="AlphaFoldDB" id="A7HM63"/>
<gene>
    <name evidence="1" type="ordered locus">Fnod_1149</name>
</gene>
<dbReference type="SUPFAM" id="SSF53335">
    <property type="entry name" value="S-adenosyl-L-methionine-dependent methyltransferases"/>
    <property type="match status" value="1"/>
</dbReference>
<dbReference type="HOGENOM" id="CLU_097888_0_0_0"/>
<evidence type="ECO:0000313" key="1">
    <source>
        <dbReference type="EMBL" id="ABS60996.1"/>
    </source>
</evidence>
<dbReference type="Pfam" id="PF13489">
    <property type="entry name" value="Methyltransf_23"/>
    <property type="match status" value="1"/>
</dbReference>
<keyword evidence="1" id="KW-0808">Transferase</keyword>